<comment type="similarity">
    <text evidence="1">Belongs to the SAPS family.</text>
</comment>
<sequence>MTFSSHLDQSLPEVHANAAETLCAITQSAPSALASKLSPPSFIARIFGHALEDSQSKSGLVQSLSVCISVMDPKRLASNSIHSIRNQHFYESTVTVNPEIL</sequence>
<comment type="caution">
    <text evidence="3">The sequence shown here is derived from an EMBL/GenBank/DDBJ whole genome shotgun (WGS) entry which is preliminary data.</text>
</comment>
<organism evidence="3 4">
    <name type="scientific">Thalictrum thalictroides</name>
    <name type="common">Rue-anemone</name>
    <name type="synonym">Anemone thalictroides</name>
    <dbReference type="NCBI Taxonomy" id="46969"/>
    <lineage>
        <taxon>Eukaryota</taxon>
        <taxon>Viridiplantae</taxon>
        <taxon>Streptophyta</taxon>
        <taxon>Embryophyta</taxon>
        <taxon>Tracheophyta</taxon>
        <taxon>Spermatophyta</taxon>
        <taxon>Magnoliopsida</taxon>
        <taxon>Ranunculales</taxon>
        <taxon>Ranunculaceae</taxon>
        <taxon>Thalictroideae</taxon>
        <taxon>Thalictrum</taxon>
    </lineage>
</organism>
<protein>
    <submittedName>
        <fullName evidence="3">Sit4 phosphatase-associated family protein</fullName>
    </submittedName>
</protein>
<name>A0A7J6X9V0_THATH</name>
<dbReference type="GO" id="GO:0019888">
    <property type="term" value="F:protein phosphatase regulator activity"/>
    <property type="evidence" value="ECO:0007669"/>
    <property type="project" value="TreeGrafter"/>
</dbReference>
<keyword evidence="4" id="KW-1185">Reference proteome</keyword>
<dbReference type="InterPro" id="IPR007587">
    <property type="entry name" value="SAPS"/>
</dbReference>
<keyword evidence="2" id="KW-0131">Cell cycle</keyword>
<dbReference type="OrthoDB" id="295029at2759"/>
<dbReference type="GO" id="GO:0019903">
    <property type="term" value="F:protein phosphatase binding"/>
    <property type="evidence" value="ECO:0007669"/>
    <property type="project" value="InterPro"/>
</dbReference>
<reference evidence="3 4" key="1">
    <citation type="submission" date="2020-06" db="EMBL/GenBank/DDBJ databases">
        <title>Transcriptomic and genomic resources for Thalictrum thalictroides and T. hernandezii: Facilitating candidate gene discovery in an emerging model plant lineage.</title>
        <authorList>
            <person name="Arias T."/>
            <person name="Riano-Pachon D.M."/>
            <person name="Di Stilio V.S."/>
        </authorList>
    </citation>
    <scope>NUCLEOTIDE SEQUENCE [LARGE SCALE GENOMIC DNA]</scope>
    <source>
        <strain evidence="4">cv. WT478/WT964</strain>
        <tissue evidence="3">Leaves</tissue>
    </source>
</reference>
<evidence type="ECO:0000256" key="1">
    <source>
        <dbReference type="ARBA" id="ARBA00006180"/>
    </source>
</evidence>
<dbReference type="AlphaFoldDB" id="A0A7J6X9V0"/>
<evidence type="ECO:0000313" key="4">
    <source>
        <dbReference type="Proteomes" id="UP000554482"/>
    </source>
</evidence>
<dbReference type="EMBL" id="JABWDY010004310">
    <property type="protein sequence ID" value="KAF5205270.1"/>
    <property type="molecule type" value="Genomic_DNA"/>
</dbReference>
<accession>A0A7J6X9V0</accession>
<dbReference type="Proteomes" id="UP000554482">
    <property type="component" value="Unassembled WGS sequence"/>
</dbReference>
<dbReference type="PANTHER" id="PTHR12634:SF8">
    <property type="entry name" value="FIERY MOUNTAIN, ISOFORM D"/>
    <property type="match status" value="1"/>
</dbReference>
<evidence type="ECO:0000256" key="2">
    <source>
        <dbReference type="ARBA" id="ARBA00023306"/>
    </source>
</evidence>
<dbReference type="PANTHER" id="PTHR12634">
    <property type="entry name" value="SIT4 YEAST -ASSOCIATING PROTEIN-RELATED"/>
    <property type="match status" value="1"/>
</dbReference>
<gene>
    <name evidence="3" type="ORF">FRX31_005143</name>
</gene>
<evidence type="ECO:0000313" key="3">
    <source>
        <dbReference type="EMBL" id="KAF5205270.1"/>
    </source>
</evidence>
<proteinExistence type="inferred from homology"/>